<feature type="transmembrane region" description="Helical" evidence="6">
    <location>
        <begin position="242"/>
        <end position="260"/>
    </location>
</feature>
<evidence type="ECO:0000256" key="6">
    <source>
        <dbReference type="SAM" id="Phobius"/>
    </source>
</evidence>
<keyword evidence="8" id="KW-1185">Reference proteome</keyword>
<dbReference type="NCBIfam" id="TIGR00704">
    <property type="entry name" value="NaPi_cotrn_rel"/>
    <property type="match status" value="1"/>
</dbReference>
<feature type="transmembrane region" description="Helical" evidence="6">
    <location>
        <begin position="49"/>
        <end position="79"/>
    </location>
</feature>
<evidence type="ECO:0000256" key="4">
    <source>
        <dbReference type="ARBA" id="ARBA00022989"/>
    </source>
</evidence>
<organism evidence="7 8">
    <name type="scientific">Heyndrickxia acidicola</name>
    <dbReference type="NCBI Taxonomy" id="209389"/>
    <lineage>
        <taxon>Bacteria</taxon>
        <taxon>Bacillati</taxon>
        <taxon>Bacillota</taxon>
        <taxon>Bacilli</taxon>
        <taxon>Bacillales</taxon>
        <taxon>Bacillaceae</taxon>
        <taxon>Heyndrickxia</taxon>
    </lineage>
</organism>
<evidence type="ECO:0000313" key="8">
    <source>
        <dbReference type="Proteomes" id="UP001341444"/>
    </source>
</evidence>
<reference evidence="7 8" key="1">
    <citation type="submission" date="2023-03" db="EMBL/GenBank/DDBJ databases">
        <title>Bacillus Genome Sequencing.</title>
        <authorList>
            <person name="Dunlap C."/>
        </authorList>
    </citation>
    <scope>NUCLEOTIDE SEQUENCE [LARGE SCALE GENOMIC DNA]</scope>
    <source>
        <strain evidence="7 8">B-23453</strain>
    </source>
</reference>
<dbReference type="Pfam" id="PF02690">
    <property type="entry name" value="Na_Pi_cotrans"/>
    <property type="match status" value="2"/>
</dbReference>
<evidence type="ECO:0000256" key="3">
    <source>
        <dbReference type="ARBA" id="ARBA00022692"/>
    </source>
</evidence>
<proteinExistence type="predicted"/>
<keyword evidence="4 6" id="KW-1133">Transmembrane helix</keyword>
<dbReference type="PANTHER" id="PTHR10010">
    <property type="entry name" value="SOLUTE CARRIER FAMILY 34 SODIUM PHOSPHATE , MEMBER 2-RELATED"/>
    <property type="match status" value="1"/>
</dbReference>
<evidence type="ECO:0000256" key="5">
    <source>
        <dbReference type="ARBA" id="ARBA00023136"/>
    </source>
</evidence>
<feature type="transmembrane region" description="Helical" evidence="6">
    <location>
        <begin position="99"/>
        <end position="121"/>
    </location>
</feature>
<dbReference type="NCBIfam" id="NF037997">
    <property type="entry name" value="Na_Pi_symport"/>
    <property type="match status" value="1"/>
</dbReference>
<dbReference type="InterPro" id="IPR004633">
    <property type="entry name" value="NaPi_cotrn-rel/YqeW-like"/>
</dbReference>
<evidence type="ECO:0000313" key="7">
    <source>
        <dbReference type="EMBL" id="MED1205085.1"/>
    </source>
</evidence>
<comment type="subcellular location">
    <subcellularLocation>
        <location evidence="1">Cell membrane</location>
        <topology evidence="1">Multi-pass membrane protein</topology>
    </subcellularLocation>
</comment>
<dbReference type="Proteomes" id="UP001341444">
    <property type="component" value="Unassembled WGS sequence"/>
</dbReference>
<feature type="transmembrane region" description="Helical" evidence="6">
    <location>
        <begin position="280"/>
        <end position="303"/>
    </location>
</feature>
<evidence type="ECO:0000256" key="1">
    <source>
        <dbReference type="ARBA" id="ARBA00004651"/>
    </source>
</evidence>
<accession>A0ABU6MKN1</accession>
<sequence length="309" mass="33331">MLYFILFILLIISFLIGIKWLRTGLFMLSGKAMESWMKKITSTPLKGMAAGILMTALMQSSAAVMVITIGLVAAKILAFPETIGIILGTNIGTTFTLEFLSFDLSRIALPFFIIGVCLFLFTSKRLKSIGFILTGFAIIVASMRAFERLAVPLTQLSFIQHLLQLVSSHTVLSFLLGIGLTACIQSSTVMTGIAMSFLSAGIFPLETGIAIMLGANIGTCITALLASLGGGEEARLTAYAHVWLNVTGALICMPLIHYLALFCKSLTINPEAQLAHASVLFNLISSLLVLPFATRFGSFIVWLHGKRKA</sequence>
<dbReference type="InterPro" id="IPR003841">
    <property type="entry name" value="Na/Pi_transpt"/>
</dbReference>
<dbReference type="RefSeq" id="WP_066262066.1">
    <property type="nucleotide sequence ID" value="NZ_JARMAB010000030.1"/>
</dbReference>
<comment type="caution">
    <text evidence="7">The sequence shown here is derived from an EMBL/GenBank/DDBJ whole genome shotgun (WGS) entry which is preliminary data.</text>
</comment>
<keyword evidence="3 6" id="KW-0812">Transmembrane</keyword>
<keyword evidence="5 6" id="KW-0472">Membrane</keyword>
<protein>
    <submittedName>
        <fullName evidence="7">Na/Pi symporter</fullName>
    </submittedName>
</protein>
<feature type="transmembrane region" description="Helical" evidence="6">
    <location>
        <begin position="128"/>
        <end position="146"/>
    </location>
</feature>
<keyword evidence="2" id="KW-1003">Cell membrane</keyword>
<gene>
    <name evidence="7" type="ORF">P4T90_18720</name>
</gene>
<feature type="transmembrane region" description="Helical" evidence="6">
    <location>
        <begin position="6"/>
        <end position="28"/>
    </location>
</feature>
<name>A0ABU6MKN1_9BACI</name>
<evidence type="ECO:0000256" key="2">
    <source>
        <dbReference type="ARBA" id="ARBA00022475"/>
    </source>
</evidence>
<feature type="transmembrane region" description="Helical" evidence="6">
    <location>
        <begin position="158"/>
        <end position="180"/>
    </location>
</feature>
<dbReference type="PANTHER" id="PTHR10010:SF46">
    <property type="entry name" value="SODIUM-DEPENDENT PHOSPHATE TRANSPORT PROTEIN 2B"/>
    <property type="match status" value="1"/>
</dbReference>
<dbReference type="EMBL" id="JARMAB010000030">
    <property type="protein sequence ID" value="MED1205085.1"/>
    <property type="molecule type" value="Genomic_DNA"/>
</dbReference>